<keyword evidence="5" id="KW-1185">Reference proteome</keyword>
<evidence type="ECO:0000313" key="5">
    <source>
        <dbReference type="Proteomes" id="UP001303046"/>
    </source>
</evidence>
<dbReference type="Pfam" id="PF08423">
    <property type="entry name" value="Rad51"/>
    <property type="match status" value="1"/>
</dbReference>
<dbReference type="Proteomes" id="UP001303046">
    <property type="component" value="Unassembled WGS sequence"/>
</dbReference>
<dbReference type="InterPro" id="IPR020588">
    <property type="entry name" value="RecA_ATP-bd"/>
</dbReference>
<evidence type="ECO:0000259" key="3">
    <source>
        <dbReference type="PROSITE" id="PS50162"/>
    </source>
</evidence>
<evidence type="ECO:0000256" key="1">
    <source>
        <dbReference type="ARBA" id="ARBA00004123"/>
    </source>
</evidence>
<comment type="caution">
    <text evidence="4">The sequence shown here is derived from an EMBL/GenBank/DDBJ whole genome shotgun (WGS) entry which is preliminary data.</text>
</comment>
<accession>A0ABR1CUF8</accession>
<dbReference type="PANTHER" id="PTHR46457:SF1">
    <property type="entry name" value="DNA REPAIR PROTEIN RAD51 HOMOLOG 4"/>
    <property type="match status" value="1"/>
</dbReference>
<feature type="domain" description="RecA family profile 1" evidence="3">
    <location>
        <begin position="51"/>
        <end position="212"/>
    </location>
</feature>
<dbReference type="SUPFAM" id="SSF52540">
    <property type="entry name" value="P-loop containing nucleoside triphosphate hydrolases"/>
    <property type="match status" value="1"/>
</dbReference>
<organism evidence="4 5">
    <name type="scientific">Necator americanus</name>
    <name type="common">Human hookworm</name>
    <dbReference type="NCBI Taxonomy" id="51031"/>
    <lineage>
        <taxon>Eukaryota</taxon>
        <taxon>Metazoa</taxon>
        <taxon>Ecdysozoa</taxon>
        <taxon>Nematoda</taxon>
        <taxon>Chromadorea</taxon>
        <taxon>Rhabditida</taxon>
        <taxon>Rhabditina</taxon>
        <taxon>Rhabditomorpha</taxon>
        <taxon>Strongyloidea</taxon>
        <taxon>Ancylostomatidae</taxon>
        <taxon>Bunostominae</taxon>
        <taxon>Necator</taxon>
    </lineage>
</organism>
<dbReference type="PANTHER" id="PTHR46457">
    <property type="entry name" value="DNA REPAIR PROTEIN RAD51 HOMOLOG 4"/>
    <property type="match status" value="1"/>
</dbReference>
<dbReference type="InterPro" id="IPR013632">
    <property type="entry name" value="Rad51_C"/>
</dbReference>
<gene>
    <name evidence="4" type="primary">Necator_chrIII.g10456</name>
    <name evidence="4" type="ORF">RB195_009691</name>
</gene>
<keyword evidence="2" id="KW-0539">Nucleus</keyword>
<dbReference type="PROSITE" id="PS50162">
    <property type="entry name" value="RECA_2"/>
    <property type="match status" value="1"/>
</dbReference>
<dbReference type="InterPro" id="IPR027417">
    <property type="entry name" value="P-loop_NTPase"/>
</dbReference>
<name>A0ABR1CUF8_NECAM</name>
<dbReference type="InterPro" id="IPR051988">
    <property type="entry name" value="HRR_RAD51_Paralog"/>
</dbReference>
<dbReference type="Gene3D" id="3.40.50.300">
    <property type="entry name" value="P-loop containing nucleotide triphosphate hydrolases"/>
    <property type="match status" value="1"/>
</dbReference>
<reference evidence="4 5" key="1">
    <citation type="submission" date="2023-08" db="EMBL/GenBank/DDBJ databases">
        <title>A Necator americanus chromosomal reference genome.</title>
        <authorList>
            <person name="Ilik V."/>
            <person name="Petrzelkova K.J."/>
            <person name="Pardy F."/>
            <person name="Fuh T."/>
            <person name="Niatou-Singa F.S."/>
            <person name="Gouil Q."/>
            <person name="Baker L."/>
            <person name="Ritchie M.E."/>
            <person name="Jex A.R."/>
            <person name="Gazzola D."/>
            <person name="Li H."/>
            <person name="Toshio Fujiwara R."/>
            <person name="Zhan B."/>
            <person name="Aroian R.V."/>
            <person name="Pafco B."/>
            <person name="Schwarz E.M."/>
        </authorList>
    </citation>
    <scope>NUCLEOTIDE SEQUENCE [LARGE SCALE GENOMIC DNA]</scope>
    <source>
        <strain evidence="4 5">Aroian</strain>
        <tissue evidence="4">Whole animal</tissue>
    </source>
</reference>
<evidence type="ECO:0000313" key="4">
    <source>
        <dbReference type="EMBL" id="KAK6741966.1"/>
    </source>
</evidence>
<evidence type="ECO:0000256" key="2">
    <source>
        <dbReference type="ARBA" id="ARBA00023242"/>
    </source>
</evidence>
<protein>
    <recommendedName>
        <fullName evidence="3">RecA family profile 1 domain-containing protein</fullName>
    </recommendedName>
</protein>
<sequence>MVPLGFQPLHSTAPLRAQLLTQVSENSDCMVANSSVQFKSARELHELECSTAAPLPSGCSTLDELIGGGFLPGCVTEISGEAGCGKSQICMQFVATTIARGANVVCIETERGFSVKRVHQMLGYHTNDVGAAMHRLLISSPTTMEQMMYLLTKLEGSPEQLATTSAVVVDAIATFFRGCSSKEEFQEWRNVLTILFKIALHHSIAVIYVNHVTAREDVTSGEWTTMPFLSSGFTRRPTIQLWLERMRCGSEEKRQITVRKSPFCPSKTANYSITDSGVSFVCGVSLHDTSTFI</sequence>
<comment type="subcellular location">
    <subcellularLocation>
        <location evidence="1">Nucleus</location>
    </subcellularLocation>
</comment>
<proteinExistence type="predicted"/>
<dbReference type="EMBL" id="JAVFWL010000003">
    <property type="protein sequence ID" value="KAK6741966.1"/>
    <property type="molecule type" value="Genomic_DNA"/>
</dbReference>